<dbReference type="EMBL" id="SNYC01000005">
    <property type="protein sequence ID" value="TDQ08258.1"/>
    <property type="molecule type" value="Genomic_DNA"/>
</dbReference>
<dbReference type="Proteomes" id="UP000295620">
    <property type="component" value="Unassembled WGS sequence"/>
</dbReference>
<dbReference type="InterPro" id="IPR052194">
    <property type="entry name" value="MESH1"/>
</dbReference>
<dbReference type="AlphaFoldDB" id="A0A4R6STC2"/>
<dbReference type="PANTHER" id="PTHR46246">
    <property type="entry name" value="GUANOSINE-3',5'-BIS(DIPHOSPHATE) 3'-PYROPHOSPHOHYDROLASE MESH1"/>
    <property type="match status" value="1"/>
</dbReference>
<evidence type="ECO:0008006" key="3">
    <source>
        <dbReference type="Google" id="ProtNLM"/>
    </source>
</evidence>
<reference evidence="1 2" key="1">
    <citation type="submission" date="2019-03" db="EMBL/GenBank/DDBJ databases">
        <title>Genomic Encyclopedia of Archaeal and Bacterial Type Strains, Phase II (KMG-II): from individual species to whole genera.</title>
        <authorList>
            <person name="Goeker M."/>
        </authorList>
    </citation>
    <scope>NUCLEOTIDE SEQUENCE [LARGE SCALE GENOMIC DNA]</scope>
    <source>
        <strain evidence="1 2">DSM 19035</strain>
    </source>
</reference>
<comment type="caution">
    <text evidence="1">The sequence shown here is derived from an EMBL/GenBank/DDBJ whole genome shotgun (WGS) entry which is preliminary data.</text>
</comment>
<accession>A0A4R6STC2</accession>
<gene>
    <name evidence="1" type="ORF">ATK78_2766</name>
</gene>
<proteinExistence type="predicted"/>
<evidence type="ECO:0000313" key="2">
    <source>
        <dbReference type="Proteomes" id="UP000295620"/>
    </source>
</evidence>
<sequence length="206" mass="23546">MKNTKYTLNLVEQHTVTDNPVKISKQKQLFEWVTWKHAGQLIKQTNEPYTNHLIAVAKLAGPFVELGYEIGLCHDLLEDTDTTDTGLKEALLNIGYTDAEAGLITRGVVELTDVYTKTSYPDLSKKERKERESKRLLSISPAAQTVKYADLIYNINWVLKYDRKDAYRYLEKKQRLLADLTRGNDTLRQQALKAIFLGLKIAVNKS</sequence>
<keyword evidence="2" id="KW-1185">Reference proteome</keyword>
<protein>
    <recommendedName>
        <fullName evidence="3">HD domain-containing protein</fullName>
    </recommendedName>
</protein>
<dbReference type="Gene3D" id="1.10.3210.10">
    <property type="entry name" value="Hypothetical protein af1432"/>
    <property type="match status" value="1"/>
</dbReference>
<dbReference type="SUPFAM" id="SSF109604">
    <property type="entry name" value="HD-domain/PDEase-like"/>
    <property type="match status" value="1"/>
</dbReference>
<dbReference type="GO" id="GO:0008893">
    <property type="term" value="F:guanosine-3',5'-bis(diphosphate) 3'-diphosphatase activity"/>
    <property type="evidence" value="ECO:0007669"/>
    <property type="project" value="TreeGrafter"/>
</dbReference>
<organism evidence="1 2">
    <name type="scientific">Pedobacter metabolipauper</name>
    <dbReference type="NCBI Taxonomy" id="425513"/>
    <lineage>
        <taxon>Bacteria</taxon>
        <taxon>Pseudomonadati</taxon>
        <taxon>Bacteroidota</taxon>
        <taxon>Sphingobacteriia</taxon>
        <taxon>Sphingobacteriales</taxon>
        <taxon>Sphingobacteriaceae</taxon>
        <taxon>Pedobacter</taxon>
    </lineage>
</organism>
<dbReference type="RefSeq" id="WP_133576650.1">
    <property type="nucleotide sequence ID" value="NZ_SNYC01000005.1"/>
</dbReference>
<dbReference type="PANTHER" id="PTHR46246:SF1">
    <property type="entry name" value="GUANOSINE-3',5'-BIS(DIPHOSPHATE) 3'-PYROPHOSPHOHYDROLASE MESH1"/>
    <property type="match status" value="1"/>
</dbReference>
<evidence type="ECO:0000313" key="1">
    <source>
        <dbReference type="EMBL" id="TDQ08258.1"/>
    </source>
</evidence>
<dbReference type="OrthoDB" id="9802385at2"/>
<name>A0A4R6STC2_9SPHI</name>